<dbReference type="EMBL" id="JAENHL010000007">
    <property type="protein sequence ID" value="MBK1868527.1"/>
    <property type="molecule type" value="Genomic_DNA"/>
</dbReference>
<gene>
    <name evidence="1" type="ORF">JHL16_19385</name>
</gene>
<name>A0ACC5R7A6_9HYPH</name>
<protein>
    <submittedName>
        <fullName evidence="1">5'-methylthioadenosine/S-adenosylhomocysteine nucleosidase</fullName>
    </submittedName>
</protein>
<keyword evidence="2" id="KW-1185">Reference proteome</keyword>
<accession>A0ACC5R7A6</accession>
<evidence type="ECO:0000313" key="2">
    <source>
        <dbReference type="Proteomes" id="UP000616151"/>
    </source>
</evidence>
<sequence length="308" mass="32845">MKTCLLLCRIFLTVLLLTGTLSLRASATGLLDTTPRIAVVSAFEPEWTLLKSEIVDPVEHKINGRSFITGKLAGKDVVLFLSGISMVNAAMNSQLAIDRFSLKAVLFSGIAGGVDPGLHIGDVVIADQWGQYLEAVFARDTAQGFAIPPWMAKGDFAGYGMMMPRPVEVTRKDAAPESRFWFPSDPGLLEVARRAAAKVDLAHCVEANSCLSNKPRIVVGGAGVSGQAFVDNAKFREYVAATFQAKVLDMESAAVAHVAYSNGVPFLAVRSLSDLAGGDGGANEMMTFMDLASKNSATVVKGILKEMR</sequence>
<organism evidence="1 2">
    <name type="scientific">Taklimakanibacter albus</name>
    <dbReference type="NCBI Taxonomy" id="2800327"/>
    <lineage>
        <taxon>Bacteria</taxon>
        <taxon>Pseudomonadati</taxon>
        <taxon>Pseudomonadota</taxon>
        <taxon>Alphaproteobacteria</taxon>
        <taxon>Hyphomicrobiales</taxon>
        <taxon>Aestuariivirgaceae</taxon>
        <taxon>Taklimakanibacter</taxon>
    </lineage>
</organism>
<proteinExistence type="predicted"/>
<evidence type="ECO:0000313" key="1">
    <source>
        <dbReference type="EMBL" id="MBK1868527.1"/>
    </source>
</evidence>
<comment type="caution">
    <text evidence="1">The sequence shown here is derived from an EMBL/GenBank/DDBJ whole genome shotgun (WGS) entry which is preliminary data.</text>
</comment>
<dbReference type="Proteomes" id="UP000616151">
    <property type="component" value="Unassembled WGS sequence"/>
</dbReference>
<reference evidence="1" key="1">
    <citation type="submission" date="2021-01" db="EMBL/GenBank/DDBJ databases">
        <authorList>
            <person name="Sun Q."/>
        </authorList>
    </citation>
    <scope>NUCLEOTIDE SEQUENCE</scope>
    <source>
        <strain evidence="1">YIM B02566</strain>
    </source>
</reference>